<keyword evidence="1" id="KW-0677">Repeat</keyword>
<gene>
    <name evidence="3" type="ORF">HCU74_04665</name>
</gene>
<protein>
    <submittedName>
        <fullName evidence="3">SIS domain-containing protein</fullName>
    </submittedName>
</protein>
<evidence type="ECO:0000256" key="1">
    <source>
        <dbReference type="ARBA" id="ARBA00022737"/>
    </source>
</evidence>
<reference evidence="3 4" key="1">
    <citation type="submission" date="2020-04" db="EMBL/GenBank/DDBJ databases">
        <authorList>
            <person name="Yoon J."/>
        </authorList>
    </citation>
    <scope>NUCLEOTIDE SEQUENCE [LARGE SCALE GENOMIC DNA]</scope>
    <source>
        <strain evidence="3 4">KMU-166</strain>
    </source>
</reference>
<sequence length="333" mass="34901">MFREAAEAASVVAGQLSGNREVIADLVRRLNAQRPGFVVTCSRGSSSTAATYGKYLIEKYLGIPTMPSALSINSLYQSQLSMTGALCLAISQSGASPDILAAATHARSCGALTVAITNNSDSPLARVADVILPLLAGEEHSVAATKTHLAAAAVLAQMVAAWSGDKALSAALPGLPEAMNKAWSVDWAEGVTALWQTSSMYVIGRGLGLGAAQEAALKFKECCGIHAEALSAAEVRHGPMALLRKAFSIMVLGQNDESLDSVLAVAAMARSCQANLVLAVPGYADALRADRYEPSLEPILLTQSCYRLLVELAFARGFDPDTPMHLQKVTKTV</sequence>
<comment type="caution">
    <text evidence="3">The sequence shown here is derived from an EMBL/GenBank/DDBJ whole genome shotgun (WGS) entry which is preliminary data.</text>
</comment>
<dbReference type="Gene3D" id="3.40.50.10490">
    <property type="entry name" value="Glucose-6-phosphate isomerase like protein, domain 1"/>
    <property type="match status" value="2"/>
</dbReference>
<dbReference type="CDD" id="cd05008">
    <property type="entry name" value="SIS_GlmS_GlmD_1"/>
    <property type="match status" value="1"/>
</dbReference>
<evidence type="ECO:0000313" key="3">
    <source>
        <dbReference type="EMBL" id="NKI16711.1"/>
    </source>
</evidence>
<dbReference type="InterPro" id="IPR035466">
    <property type="entry name" value="GlmS/AgaS_SIS"/>
</dbReference>
<name>A0ABX1GCN3_9GAMM</name>
<feature type="domain" description="SIS" evidence="2">
    <location>
        <begin position="190"/>
        <end position="323"/>
    </location>
</feature>
<dbReference type="PROSITE" id="PS51464">
    <property type="entry name" value="SIS"/>
    <property type="match status" value="2"/>
</dbReference>
<dbReference type="EMBL" id="JAAWWK010000002">
    <property type="protein sequence ID" value="NKI16711.1"/>
    <property type="molecule type" value="Genomic_DNA"/>
</dbReference>
<dbReference type="SUPFAM" id="SSF53697">
    <property type="entry name" value="SIS domain"/>
    <property type="match status" value="1"/>
</dbReference>
<dbReference type="Proteomes" id="UP000765845">
    <property type="component" value="Unassembled WGS sequence"/>
</dbReference>
<feature type="domain" description="SIS" evidence="2">
    <location>
        <begin position="26"/>
        <end position="177"/>
    </location>
</feature>
<dbReference type="InterPro" id="IPR001347">
    <property type="entry name" value="SIS_dom"/>
</dbReference>
<keyword evidence="4" id="KW-1185">Reference proteome</keyword>
<accession>A0ABX1GCN3</accession>
<evidence type="ECO:0000313" key="4">
    <source>
        <dbReference type="Proteomes" id="UP000765845"/>
    </source>
</evidence>
<dbReference type="PANTHER" id="PTHR10937">
    <property type="entry name" value="GLUCOSAMINE--FRUCTOSE-6-PHOSPHATE AMINOTRANSFERASE, ISOMERIZING"/>
    <property type="match status" value="1"/>
</dbReference>
<dbReference type="Pfam" id="PF01380">
    <property type="entry name" value="SIS"/>
    <property type="match status" value="2"/>
</dbReference>
<dbReference type="InterPro" id="IPR035490">
    <property type="entry name" value="GlmS/FrlB_SIS"/>
</dbReference>
<dbReference type="InterPro" id="IPR046348">
    <property type="entry name" value="SIS_dom_sf"/>
</dbReference>
<dbReference type="PANTHER" id="PTHR10937:SF8">
    <property type="entry name" value="AMINOTRANSFERASE-RELATED"/>
    <property type="match status" value="1"/>
</dbReference>
<organism evidence="3 4">
    <name type="scientific">Spongiibacter thalassae</name>
    <dbReference type="NCBI Taxonomy" id="2721624"/>
    <lineage>
        <taxon>Bacteria</taxon>
        <taxon>Pseudomonadati</taxon>
        <taxon>Pseudomonadota</taxon>
        <taxon>Gammaproteobacteria</taxon>
        <taxon>Cellvibrionales</taxon>
        <taxon>Spongiibacteraceae</taxon>
        <taxon>Spongiibacter</taxon>
    </lineage>
</organism>
<evidence type="ECO:0000259" key="2">
    <source>
        <dbReference type="PROSITE" id="PS51464"/>
    </source>
</evidence>
<proteinExistence type="predicted"/>
<dbReference type="CDD" id="cd05009">
    <property type="entry name" value="SIS_GlmS_GlmD_2"/>
    <property type="match status" value="1"/>
</dbReference>